<dbReference type="UniPathway" id="UPA00916">
    <property type="reaction ID" value="UER00889"/>
</dbReference>
<comment type="caution">
    <text evidence="9">Lacks conserved residue(s) required for the propagation of feature annotation.</text>
</comment>
<keyword evidence="9" id="KW-0963">Cytoplasm</keyword>
<evidence type="ECO:0000256" key="8">
    <source>
        <dbReference type="ARBA" id="ARBA00023277"/>
    </source>
</evidence>
<dbReference type="SUPFAM" id="SSF53613">
    <property type="entry name" value="Ribokinase-like"/>
    <property type="match status" value="1"/>
</dbReference>
<keyword evidence="2 9" id="KW-0479">Metal-binding</keyword>
<comment type="similarity">
    <text evidence="9">Belongs to the carbohydrate kinase PfkB family. Ribokinase subfamily.</text>
</comment>
<evidence type="ECO:0000256" key="6">
    <source>
        <dbReference type="ARBA" id="ARBA00022842"/>
    </source>
</evidence>
<evidence type="ECO:0000256" key="3">
    <source>
        <dbReference type="ARBA" id="ARBA00022741"/>
    </source>
</evidence>
<comment type="function">
    <text evidence="9">Catalyzes the phosphorylation of ribose at O-5 in a reaction requiring ATP and magnesium. The resulting D-ribose-5-phosphate can then be used either for sythesis of nucleotides, histidine, and tryptophan, or as a component of the pentose phosphate pathway.</text>
</comment>
<keyword evidence="8 9" id="KW-0119">Carbohydrate metabolism</keyword>
<accession>A0A1I4YB73</accession>
<comment type="cofactor">
    <cofactor evidence="9">
        <name>Mg(2+)</name>
        <dbReference type="ChEBI" id="CHEBI:18420"/>
    </cofactor>
    <text evidence="9">Requires a divalent cation, most likely magnesium in vivo, as an electrophilic catalyst to aid phosphoryl group transfer. It is the chelate of the metal and the nucleotide that is the actual substrate.</text>
</comment>
<dbReference type="InterPro" id="IPR011877">
    <property type="entry name" value="Ribokinase"/>
</dbReference>
<evidence type="ECO:0000256" key="5">
    <source>
        <dbReference type="ARBA" id="ARBA00022840"/>
    </source>
</evidence>
<evidence type="ECO:0000313" key="12">
    <source>
        <dbReference type="Proteomes" id="UP000198867"/>
    </source>
</evidence>
<comment type="subcellular location">
    <subcellularLocation>
        <location evidence="9">Cytoplasm</location>
    </subcellularLocation>
</comment>
<feature type="binding site" evidence="9">
    <location>
        <position position="289"/>
    </location>
    <ligand>
        <name>K(+)</name>
        <dbReference type="ChEBI" id="CHEBI:29103"/>
    </ligand>
</feature>
<keyword evidence="12" id="KW-1185">Reference proteome</keyword>
<dbReference type="EC" id="2.7.1.15" evidence="9"/>
<evidence type="ECO:0000256" key="7">
    <source>
        <dbReference type="ARBA" id="ARBA00022958"/>
    </source>
</evidence>
<feature type="binding site" evidence="9">
    <location>
        <position position="190"/>
    </location>
    <ligand>
        <name>ATP</name>
        <dbReference type="ChEBI" id="CHEBI:30616"/>
    </ligand>
</feature>
<organism evidence="11 12">
    <name type="scientific">Mycetocola miduiensis</name>
    <dbReference type="NCBI Taxonomy" id="995034"/>
    <lineage>
        <taxon>Bacteria</taxon>
        <taxon>Bacillati</taxon>
        <taxon>Actinomycetota</taxon>
        <taxon>Actinomycetes</taxon>
        <taxon>Micrococcales</taxon>
        <taxon>Microbacteriaceae</taxon>
        <taxon>Mycetocola</taxon>
    </lineage>
</organism>
<feature type="binding site" evidence="9">
    <location>
        <begin position="19"/>
        <end position="21"/>
    </location>
    <ligand>
        <name>substrate</name>
    </ligand>
</feature>
<keyword evidence="6 9" id="KW-0460">Magnesium</keyword>
<dbReference type="Gene3D" id="3.40.1190.20">
    <property type="match status" value="1"/>
</dbReference>
<dbReference type="OrthoDB" id="9775849at2"/>
<keyword evidence="1 9" id="KW-0808">Transferase</keyword>
<feature type="binding site" evidence="9">
    <location>
        <begin position="255"/>
        <end position="256"/>
    </location>
    <ligand>
        <name>ATP</name>
        <dbReference type="ChEBI" id="CHEBI:30616"/>
    </ligand>
</feature>
<comment type="pathway">
    <text evidence="9">Carbohydrate metabolism; D-ribose degradation; D-ribose 5-phosphate from beta-D-ribopyranose: step 2/2.</text>
</comment>
<dbReference type="GO" id="GO:0019303">
    <property type="term" value="P:D-ribose catabolic process"/>
    <property type="evidence" value="ECO:0007669"/>
    <property type="project" value="UniProtKB-UniRule"/>
</dbReference>
<feature type="binding site" evidence="9">
    <location>
        <position position="250"/>
    </location>
    <ligand>
        <name>K(+)</name>
        <dbReference type="ChEBI" id="CHEBI:29103"/>
    </ligand>
</feature>
<name>A0A1I4YB73_9MICO</name>
<dbReference type="Proteomes" id="UP000198867">
    <property type="component" value="Unassembled WGS sequence"/>
</dbReference>
<feature type="binding site" evidence="9">
    <location>
        <position position="147"/>
    </location>
    <ligand>
        <name>substrate</name>
    </ligand>
</feature>
<dbReference type="GO" id="GO:0004747">
    <property type="term" value="F:ribokinase activity"/>
    <property type="evidence" value="ECO:0007669"/>
    <property type="project" value="UniProtKB-UniRule"/>
</dbReference>
<comment type="subunit">
    <text evidence="9">Homodimer.</text>
</comment>
<sequence>MKHPNDGVAVDVLTIGSIHLDHQFSVDALPGPGETVLALSAQRGLGGKGANQAAAASRAGARSAFFGFVGDDPQSADILQRLHGLGVDVSAVVTVQGAESGSAIVVRDAKGENQIVVNSGAGAEGRVTDASLADQISKARVLVVQGELPSVLSVRAARLAHELNVRLVINLAPVASFDGVLQWADPLVVNEVEAAQLVGGDARHTDETLVLRLGDLAKTVVVTLGARGAIYLENGSVRRVPARVARQVVDTTGAGDAFVGSLAAALARGAALGQAVGVAVVAASLSVENLGAAETYPMFEAGS</sequence>
<dbReference type="GO" id="GO:0005524">
    <property type="term" value="F:ATP binding"/>
    <property type="evidence" value="ECO:0007669"/>
    <property type="project" value="UniProtKB-UniRule"/>
</dbReference>
<feature type="binding site" evidence="9">
    <location>
        <position position="256"/>
    </location>
    <ligand>
        <name>substrate</name>
    </ligand>
</feature>
<keyword evidence="3 9" id="KW-0547">Nucleotide-binding</keyword>
<evidence type="ECO:0000256" key="2">
    <source>
        <dbReference type="ARBA" id="ARBA00022723"/>
    </source>
</evidence>
<feature type="domain" description="Carbohydrate kinase PfkB" evidence="10">
    <location>
        <begin position="12"/>
        <end position="296"/>
    </location>
</feature>
<dbReference type="AlphaFoldDB" id="A0A1I4YB73"/>
<dbReference type="InterPro" id="IPR029056">
    <property type="entry name" value="Ribokinase-like"/>
</dbReference>
<evidence type="ECO:0000313" key="11">
    <source>
        <dbReference type="EMBL" id="SFN34829.1"/>
    </source>
</evidence>
<proteinExistence type="inferred from homology"/>
<keyword evidence="4 9" id="KW-0418">Kinase</keyword>
<dbReference type="STRING" id="995034.SAMN05216219_0062"/>
<feature type="binding site" evidence="9">
    <location>
        <position position="252"/>
    </location>
    <ligand>
        <name>K(+)</name>
        <dbReference type="ChEBI" id="CHEBI:29103"/>
    </ligand>
</feature>
<reference evidence="12" key="1">
    <citation type="submission" date="2016-10" db="EMBL/GenBank/DDBJ databases">
        <authorList>
            <person name="Varghese N."/>
            <person name="Submissions S."/>
        </authorList>
    </citation>
    <scope>NUCLEOTIDE SEQUENCE [LARGE SCALE GENOMIC DNA]</scope>
    <source>
        <strain evidence="12">CGMCC 1.11101</strain>
    </source>
</reference>
<dbReference type="PANTHER" id="PTHR10584:SF166">
    <property type="entry name" value="RIBOKINASE"/>
    <property type="match status" value="1"/>
</dbReference>
<evidence type="ECO:0000259" key="10">
    <source>
        <dbReference type="Pfam" id="PF00294"/>
    </source>
</evidence>
<dbReference type="PANTHER" id="PTHR10584">
    <property type="entry name" value="SUGAR KINASE"/>
    <property type="match status" value="1"/>
</dbReference>
<comment type="catalytic activity">
    <reaction evidence="9">
        <text>D-ribose + ATP = D-ribose 5-phosphate + ADP + H(+)</text>
        <dbReference type="Rhea" id="RHEA:13697"/>
        <dbReference type="ChEBI" id="CHEBI:15378"/>
        <dbReference type="ChEBI" id="CHEBI:30616"/>
        <dbReference type="ChEBI" id="CHEBI:47013"/>
        <dbReference type="ChEBI" id="CHEBI:78346"/>
        <dbReference type="ChEBI" id="CHEBI:456216"/>
        <dbReference type="EC" id="2.7.1.15"/>
    </reaction>
</comment>
<keyword evidence="5 9" id="KW-0067">ATP-binding</keyword>
<dbReference type="GO" id="GO:0005737">
    <property type="term" value="C:cytoplasm"/>
    <property type="evidence" value="ECO:0007669"/>
    <property type="project" value="UniProtKB-SubCell"/>
</dbReference>
<dbReference type="HAMAP" id="MF_01987">
    <property type="entry name" value="Ribokinase"/>
    <property type="match status" value="1"/>
</dbReference>
<feature type="binding site" evidence="9">
    <location>
        <position position="286"/>
    </location>
    <ligand>
        <name>K(+)</name>
        <dbReference type="ChEBI" id="CHEBI:29103"/>
    </ligand>
</feature>
<evidence type="ECO:0000256" key="1">
    <source>
        <dbReference type="ARBA" id="ARBA00022679"/>
    </source>
</evidence>
<comment type="activity regulation">
    <text evidence="9">Activated by a monovalent cation that binds near, but not in, the active site. The most likely occupant of the site in vivo is potassium. Ion binding induces a conformational change that may alter substrate affinity.</text>
</comment>
<evidence type="ECO:0000256" key="4">
    <source>
        <dbReference type="ARBA" id="ARBA00022777"/>
    </source>
</evidence>
<feature type="binding site" evidence="9">
    <location>
        <begin position="47"/>
        <end position="51"/>
    </location>
    <ligand>
        <name>substrate</name>
    </ligand>
</feature>
<dbReference type="InterPro" id="IPR011611">
    <property type="entry name" value="PfkB_dom"/>
</dbReference>
<dbReference type="PRINTS" id="PR00990">
    <property type="entry name" value="RIBOKINASE"/>
</dbReference>
<feature type="binding site" evidence="9">
    <location>
        <position position="291"/>
    </location>
    <ligand>
        <name>K(+)</name>
        <dbReference type="ChEBI" id="CHEBI:29103"/>
    </ligand>
</feature>
<dbReference type="Pfam" id="PF00294">
    <property type="entry name" value="PfkB"/>
    <property type="match status" value="1"/>
</dbReference>
<keyword evidence="7 9" id="KW-0630">Potassium</keyword>
<feature type="binding site" evidence="9">
    <location>
        <begin position="223"/>
        <end position="228"/>
    </location>
    <ligand>
        <name>ATP</name>
        <dbReference type="ChEBI" id="CHEBI:30616"/>
    </ligand>
</feature>
<dbReference type="EMBL" id="FOVM01000001">
    <property type="protein sequence ID" value="SFN34829.1"/>
    <property type="molecule type" value="Genomic_DNA"/>
</dbReference>
<dbReference type="InterPro" id="IPR002139">
    <property type="entry name" value="Ribo/fructo_kinase"/>
</dbReference>
<dbReference type="RefSeq" id="WP_090707839.1">
    <property type="nucleotide sequence ID" value="NZ_FOVM01000001.1"/>
</dbReference>
<feature type="active site" description="Proton acceptor" evidence="9">
    <location>
        <position position="256"/>
    </location>
</feature>
<protein>
    <recommendedName>
        <fullName evidence="9">Ribokinase</fullName>
        <shortName evidence="9">RK</shortName>
        <ecNumber evidence="9">2.7.1.15</ecNumber>
    </recommendedName>
</protein>
<gene>
    <name evidence="9" type="primary">rbsK</name>
    <name evidence="11" type="ORF">SAMN05216219_0062</name>
</gene>
<dbReference type="GO" id="GO:0046872">
    <property type="term" value="F:metal ion binding"/>
    <property type="evidence" value="ECO:0007669"/>
    <property type="project" value="UniProtKB-KW"/>
</dbReference>
<evidence type="ECO:0000256" key="9">
    <source>
        <dbReference type="HAMAP-Rule" id="MF_01987"/>
    </source>
</evidence>